<evidence type="ECO:0000313" key="14">
    <source>
        <dbReference type="EMBL" id="CAB3266297.1"/>
    </source>
</evidence>
<dbReference type="GO" id="GO:0000139">
    <property type="term" value="C:Golgi membrane"/>
    <property type="evidence" value="ECO:0007669"/>
    <property type="project" value="UniProtKB-SubCell"/>
</dbReference>
<evidence type="ECO:0000256" key="9">
    <source>
        <dbReference type="ARBA" id="ARBA00022989"/>
    </source>
</evidence>
<dbReference type="GO" id="GO:0005886">
    <property type="term" value="C:plasma membrane"/>
    <property type="evidence" value="ECO:0007669"/>
    <property type="project" value="UniProtKB-SubCell"/>
</dbReference>
<feature type="transmembrane region" description="Helical" evidence="13">
    <location>
        <begin position="38"/>
        <end position="56"/>
    </location>
</feature>
<keyword evidence="5" id="KW-1003">Cell membrane</keyword>
<evidence type="ECO:0000256" key="10">
    <source>
        <dbReference type="ARBA" id="ARBA00023034"/>
    </source>
</evidence>
<dbReference type="PANTHER" id="PTHR10791">
    <property type="entry name" value="RAG1-ACTIVATING PROTEIN 1"/>
    <property type="match status" value="1"/>
</dbReference>
<dbReference type="FunFam" id="1.20.1280.290:FF:000004">
    <property type="entry name" value="Sugar transporter SWEET"/>
    <property type="match status" value="1"/>
</dbReference>
<keyword evidence="10" id="KW-0333">Golgi apparatus</keyword>
<feature type="transmembrane region" description="Helical" evidence="13">
    <location>
        <begin position="160"/>
        <end position="179"/>
    </location>
</feature>
<keyword evidence="7 13" id="KW-0812">Transmembrane</keyword>
<keyword evidence="6 13" id="KW-0762">Sugar transport</keyword>
<evidence type="ECO:0000256" key="2">
    <source>
        <dbReference type="ARBA" id="ARBA00004653"/>
    </source>
</evidence>
<evidence type="ECO:0000256" key="7">
    <source>
        <dbReference type="ARBA" id="ARBA00022692"/>
    </source>
</evidence>
<feature type="transmembrane region" description="Helical" evidence="13">
    <location>
        <begin position="191"/>
        <end position="208"/>
    </location>
</feature>
<keyword evidence="11 13" id="KW-0472">Membrane</keyword>
<dbReference type="PANTHER" id="PTHR10791:SF112">
    <property type="entry name" value="SUGAR TRANSPORTER SWEET1"/>
    <property type="match status" value="1"/>
</dbReference>
<comment type="similarity">
    <text evidence="3 13">Belongs to the SWEET sugar transporter family.</text>
</comment>
<accession>A0A6F9DS71</accession>
<keyword evidence="8" id="KW-0677">Repeat</keyword>
<dbReference type="Pfam" id="PF03083">
    <property type="entry name" value="MtN3_slv"/>
    <property type="match status" value="2"/>
</dbReference>
<protein>
    <recommendedName>
        <fullName evidence="13">Sugar transporter SWEET</fullName>
    </recommendedName>
</protein>
<dbReference type="InterPro" id="IPR004316">
    <property type="entry name" value="SWEET_rpt"/>
</dbReference>
<dbReference type="Gene3D" id="1.20.1280.290">
    <property type="match status" value="2"/>
</dbReference>
<evidence type="ECO:0000256" key="5">
    <source>
        <dbReference type="ARBA" id="ARBA00022475"/>
    </source>
</evidence>
<dbReference type="InterPro" id="IPR047664">
    <property type="entry name" value="SWEET"/>
</dbReference>
<feature type="transmembrane region" description="Helical" evidence="13">
    <location>
        <begin position="12"/>
        <end position="32"/>
    </location>
</feature>
<keyword evidence="9 13" id="KW-1133">Transmembrane helix</keyword>
<gene>
    <name evidence="14" type="primary">Slc50a1-002</name>
</gene>
<reference evidence="14" key="1">
    <citation type="submission" date="2020-04" db="EMBL/GenBank/DDBJ databases">
        <authorList>
            <person name="Neveu A P."/>
        </authorList>
    </citation>
    <scope>NUCLEOTIDE SEQUENCE</scope>
    <source>
        <tissue evidence="14">Whole embryo</tissue>
    </source>
</reference>
<comment type="subcellular location">
    <subcellularLocation>
        <location evidence="1">Cell membrane</location>
        <topology evidence="1">Multi-pass membrane protein</topology>
    </subcellularLocation>
    <subcellularLocation>
        <location evidence="2">Golgi apparatus membrane</location>
        <topology evidence="2">Multi-pass membrane protein</topology>
    </subcellularLocation>
</comment>
<organism evidence="14">
    <name type="scientific">Phallusia mammillata</name>
    <dbReference type="NCBI Taxonomy" id="59560"/>
    <lineage>
        <taxon>Eukaryota</taxon>
        <taxon>Metazoa</taxon>
        <taxon>Chordata</taxon>
        <taxon>Tunicata</taxon>
        <taxon>Ascidiacea</taxon>
        <taxon>Phlebobranchia</taxon>
        <taxon>Ascidiidae</taxon>
        <taxon>Phallusia</taxon>
    </lineage>
</organism>
<feature type="transmembrane region" description="Helical" evidence="13">
    <location>
        <begin position="94"/>
        <end position="115"/>
    </location>
</feature>
<dbReference type="FunFam" id="1.20.1280.290:FF:000010">
    <property type="entry name" value="Sugar transporter SWEET"/>
    <property type="match status" value="1"/>
</dbReference>
<dbReference type="AlphaFoldDB" id="A0A6F9DS71"/>
<proteinExistence type="evidence at transcript level"/>
<evidence type="ECO:0000256" key="1">
    <source>
        <dbReference type="ARBA" id="ARBA00004651"/>
    </source>
</evidence>
<dbReference type="GO" id="GO:0051119">
    <property type="term" value="F:sugar transmembrane transporter activity"/>
    <property type="evidence" value="ECO:0007669"/>
    <property type="project" value="InterPro"/>
</dbReference>
<dbReference type="EMBL" id="LR790435">
    <property type="protein sequence ID" value="CAB3266297.1"/>
    <property type="molecule type" value="mRNA"/>
</dbReference>
<evidence type="ECO:0000256" key="13">
    <source>
        <dbReference type="RuleBase" id="RU910715"/>
    </source>
</evidence>
<comment type="function">
    <text evidence="12 13">Mediates sugar transport across membranes.</text>
</comment>
<name>A0A6F9DS71_9ASCI</name>
<comment type="caution">
    <text evidence="13">Lacks conserved residue(s) required for the propagation of feature annotation.</text>
</comment>
<keyword evidence="4 13" id="KW-0813">Transport</keyword>
<evidence type="ECO:0000256" key="6">
    <source>
        <dbReference type="ARBA" id="ARBA00022597"/>
    </source>
</evidence>
<evidence type="ECO:0000256" key="11">
    <source>
        <dbReference type="ARBA" id="ARBA00023136"/>
    </source>
</evidence>
<evidence type="ECO:0000256" key="4">
    <source>
        <dbReference type="ARBA" id="ARBA00022448"/>
    </source>
</evidence>
<evidence type="ECO:0000256" key="8">
    <source>
        <dbReference type="ARBA" id="ARBA00022737"/>
    </source>
</evidence>
<feature type="transmembrane region" description="Helical" evidence="13">
    <location>
        <begin position="68"/>
        <end position="88"/>
    </location>
</feature>
<sequence length="229" mass="26008">MELTLKNTVSIAATLTNILLFLSGIQIIWKIYQRSSSQGFSILPFMACFVSCTLWLRYGVISKDFTMIFVNLIGSIIEGIYVIIFYLYTKQKKSVHPTVFGLLAFLTSVLAYSQYGKISESELIRRHGLVCASFNVINYAAPLGSAASVIKMKSTKNMSFVLSFVYFIVSIEWYFYGYLHKDNFIKVPNMFGIFLGIIQLSLFVFYPTSKSRVVEPKKQSVSANMIRTM</sequence>
<evidence type="ECO:0000256" key="3">
    <source>
        <dbReference type="ARBA" id="ARBA00007809"/>
    </source>
</evidence>
<evidence type="ECO:0000256" key="12">
    <source>
        <dbReference type="ARBA" id="ARBA00054132"/>
    </source>
</evidence>